<name>A0ABU2LG60_9ACTN</name>
<sequence length="155" mass="18018">MSGLIEQYLSPHMVKVISENLERDEEELRIQMEECLKYLIIMSERDGGFIPLTDEVDEVWHEMILQTYDYAKLCDSLPGHKFVHHRSMSFNDYQGIRSQSEIIDEFLGWIPPYVQKFGPFVPERARYWSICQFLTERLGITLDQINAAGAARAAA</sequence>
<reference evidence="2" key="1">
    <citation type="submission" date="2023-07" db="EMBL/GenBank/DDBJ databases">
        <title>30 novel species of actinomycetes from the DSMZ collection.</title>
        <authorList>
            <person name="Nouioui I."/>
        </authorList>
    </citation>
    <scope>NUCLEOTIDE SEQUENCE [LARGE SCALE GENOMIC DNA]</scope>
    <source>
        <strain evidence="2">DSM 44917</strain>
    </source>
</reference>
<accession>A0ABU2LG60</accession>
<organism evidence="1 2">
    <name type="scientific">Streptomyces boetiae</name>
    <dbReference type="NCBI Taxonomy" id="3075541"/>
    <lineage>
        <taxon>Bacteria</taxon>
        <taxon>Bacillati</taxon>
        <taxon>Actinomycetota</taxon>
        <taxon>Actinomycetes</taxon>
        <taxon>Kitasatosporales</taxon>
        <taxon>Streptomycetaceae</taxon>
        <taxon>Streptomyces</taxon>
    </lineage>
</organism>
<evidence type="ECO:0000313" key="2">
    <source>
        <dbReference type="Proteomes" id="UP001183388"/>
    </source>
</evidence>
<dbReference type="EMBL" id="JAVREN010000072">
    <property type="protein sequence ID" value="MDT0310440.1"/>
    <property type="molecule type" value="Genomic_DNA"/>
</dbReference>
<evidence type="ECO:0000313" key="1">
    <source>
        <dbReference type="EMBL" id="MDT0310440.1"/>
    </source>
</evidence>
<dbReference type="RefSeq" id="WP_311633408.1">
    <property type="nucleotide sequence ID" value="NZ_JAVREN010000072.1"/>
</dbReference>
<gene>
    <name evidence="1" type="ORF">RM780_26340</name>
</gene>
<proteinExistence type="predicted"/>
<keyword evidence="2" id="KW-1185">Reference proteome</keyword>
<dbReference type="Proteomes" id="UP001183388">
    <property type="component" value="Unassembled WGS sequence"/>
</dbReference>
<comment type="caution">
    <text evidence="1">The sequence shown here is derived from an EMBL/GenBank/DDBJ whole genome shotgun (WGS) entry which is preliminary data.</text>
</comment>
<protein>
    <submittedName>
        <fullName evidence="1">Uncharacterized protein</fullName>
    </submittedName>
</protein>